<name>A0A4C2EJE3_9EURY</name>
<dbReference type="SUPFAM" id="SSF53649">
    <property type="entry name" value="Alkaline phosphatase-like"/>
    <property type="match status" value="1"/>
</dbReference>
<organism evidence="1 2">
    <name type="scientific">Haloarcula mannanilytica</name>
    <dbReference type="NCBI Taxonomy" id="2509225"/>
    <lineage>
        <taxon>Archaea</taxon>
        <taxon>Methanobacteriati</taxon>
        <taxon>Methanobacteriota</taxon>
        <taxon>Stenosarchaea group</taxon>
        <taxon>Halobacteria</taxon>
        <taxon>Halobacteriales</taxon>
        <taxon>Haloarculaceae</taxon>
        <taxon>Haloarcula</taxon>
    </lineage>
</organism>
<reference evidence="1 2" key="1">
    <citation type="submission" date="2019-02" db="EMBL/GenBank/DDBJ databases">
        <title>Haloarcula mannanilyticum sp. nov., a mannan degrading haloarchaeon isolated from commercial salt.</title>
        <authorList>
            <person name="Enomoto S."/>
            <person name="Shimane Y."/>
            <person name="Kamekura M."/>
            <person name="Ito T."/>
            <person name="Moriya O."/>
            <person name="Ihara K."/>
            <person name="Takahashi-Ando N."/>
            <person name="Fukushima Y."/>
            <person name="Yoshida Y."/>
            <person name="Usama R."/>
            <person name="Takai K."/>
            <person name="Minegishi H."/>
        </authorList>
    </citation>
    <scope>NUCLEOTIDE SEQUENCE [LARGE SCALE GENOMIC DNA]</scope>
    <source>
        <strain evidence="1 2">MD130-1</strain>
    </source>
</reference>
<dbReference type="Gene3D" id="3.40.720.10">
    <property type="entry name" value="Alkaline Phosphatase, subunit A"/>
    <property type="match status" value="1"/>
</dbReference>
<comment type="caution">
    <text evidence="1">The sequence shown here is derived from an EMBL/GenBank/DDBJ whole genome shotgun (WGS) entry which is preliminary data.</text>
</comment>
<sequence>MAVKLKELQQKFETAVDLYQNDGSEEVARITWLKALQSLGTQLNYGITPYEREWDILIVLDACRYDLFTENAPRHQIYDRFLDIEPIYSCASTSLEWMKKSFSNNIKQTQNTFYITANGFVNELDSTHFFDVENVYEYGIDPDFNIVPPEPVTNAALYHYRNSSASKYIIHYAPPHAPFLHCPGKYDSINGNSQNVWDGLRKNKYCVNDVWEDYGQNLLNVLDHVEILLDNMSGKIAITSDHGNAIGEWGIYGHPGYVPIPDIKRVPWIETEGLDLNTYDTNPEDIRSDKELDDQEVEEHLQDLGYML</sequence>
<protein>
    <recommendedName>
        <fullName evidence="3">Sulfatase N-terminal domain-containing protein</fullName>
    </recommendedName>
</protein>
<accession>A0A4C2EJE3</accession>
<dbReference type="Proteomes" id="UP000304382">
    <property type="component" value="Unassembled WGS sequence"/>
</dbReference>
<gene>
    <name evidence="1" type="ORF">Harman_24010</name>
</gene>
<dbReference type="InterPro" id="IPR017850">
    <property type="entry name" value="Alkaline_phosphatase_core_sf"/>
</dbReference>
<evidence type="ECO:0000313" key="1">
    <source>
        <dbReference type="EMBL" id="GCF14466.1"/>
    </source>
</evidence>
<evidence type="ECO:0000313" key="2">
    <source>
        <dbReference type="Proteomes" id="UP000304382"/>
    </source>
</evidence>
<dbReference type="AlphaFoldDB" id="A0A4C2EJE3"/>
<proteinExistence type="predicted"/>
<evidence type="ECO:0008006" key="3">
    <source>
        <dbReference type="Google" id="ProtNLM"/>
    </source>
</evidence>
<keyword evidence="2" id="KW-1185">Reference proteome</keyword>
<dbReference type="EMBL" id="BIXZ01000004">
    <property type="protein sequence ID" value="GCF14466.1"/>
    <property type="molecule type" value="Genomic_DNA"/>
</dbReference>